<keyword evidence="4" id="KW-0804">Transcription</keyword>
<sequence>MPMRFRLPPLNTLRIFEAIYRRGSIRQAADELCLTPQAVSQQLKILESSLGTELFERTARSLAPTEAARQLYEPIERGFEQFAAGINAVRREASRQSLYLHVSPYFATHYLVRHLGNFTAQYPDLELRMSVGVELVDLDDHQGVDAAIHWGYGEQGELEEIPLIEDLKVLVAAPSLLARQPIDAPDDLLRHSLVLPLTDNSLWQDTLALLGLPYTVAQPALKLHTHDAMLEAVMAGLGIGFISYLDAIDQIKAGNLVAPLGVNLLKGLTLERSPRFFLYYKRDPKNAEMLERFKTWVLEYICQPEIIGYTSRTTVAPRDA</sequence>
<dbReference type="Pfam" id="PF00126">
    <property type="entry name" value="HTH_1"/>
    <property type="match status" value="1"/>
</dbReference>
<evidence type="ECO:0000256" key="1">
    <source>
        <dbReference type="ARBA" id="ARBA00009437"/>
    </source>
</evidence>
<keyword evidence="7" id="KW-1185">Reference proteome</keyword>
<keyword evidence="3" id="KW-0238">DNA-binding</keyword>
<evidence type="ECO:0000313" key="6">
    <source>
        <dbReference type="EMBL" id="VVD59642.1"/>
    </source>
</evidence>
<dbReference type="InterPro" id="IPR058163">
    <property type="entry name" value="LysR-type_TF_proteobact-type"/>
</dbReference>
<dbReference type="AlphaFoldDB" id="A0A5E4RAV7"/>
<evidence type="ECO:0000256" key="3">
    <source>
        <dbReference type="ARBA" id="ARBA00023125"/>
    </source>
</evidence>
<evidence type="ECO:0000259" key="5">
    <source>
        <dbReference type="PROSITE" id="PS50931"/>
    </source>
</evidence>
<dbReference type="GO" id="GO:0043565">
    <property type="term" value="F:sequence-specific DNA binding"/>
    <property type="evidence" value="ECO:0007669"/>
    <property type="project" value="TreeGrafter"/>
</dbReference>
<proteinExistence type="inferred from homology"/>
<dbReference type="Gene3D" id="1.10.10.10">
    <property type="entry name" value="Winged helix-like DNA-binding domain superfamily/Winged helix DNA-binding domain"/>
    <property type="match status" value="1"/>
</dbReference>
<evidence type="ECO:0000256" key="2">
    <source>
        <dbReference type="ARBA" id="ARBA00023015"/>
    </source>
</evidence>
<dbReference type="Proteomes" id="UP000406256">
    <property type="component" value="Unassembled WGS sequence"/>
</dbReference>
<evidence type="ECO:0000256" key="4">
    <source>
        <dbReference type="ARBA" id="ARBA00023163"/>
    </source>
</evidence>
<protein>
    <submittedName>
        <fullName evidence="6">LysR family transcriptional regulator</fullName>
    </submittedName>
</protein>
<dbReference type="PRINTS" id="PR00039">
    <property type="entry name" value="HTHLYSR"/>
</dbReference>
<gene>
    <name evidence="6" type="ORF">PAN31108_00039</name>
</gene>
<feature type="domain" description="HTH lysR-type" evidence="5">
    <location>
        <begin position="8"/>
        <end position="65"/>
    </location>
</feature>
<evidence type="ECO:0000313" key="7">
    <source>
        <dbReference type="Proteomes" id="UP000406256"/>
    </source>
</evidence>
<organism evidence="6 7">
    <name type="scientific">Pandoraea anhela</name>
    <dbReference type="NCBI Taxonomy" id="2508295"/>
    <lineage>
        <taxon>Bacteria</taxon>
        <taxon>Pseudomonadati</taxon>
        <taxon>Pseudomonadota</taxon>
        <taxon>Betaproteobacteria</taxon>
        <taxon>Burkholderiales</taxon>
        <taxon>Burkholderiaceae</taxon>
        <taxon>Pandoraea</taxon>
    </lineage>
</organism>
<dbReference type="InterPro" id="IPR036390">
    <property type="entry name" value="WH_DNA-bd_sf"/>
</dbReference>
<dbReference type="RefSeq" id="WP_174994784.1">
    <property type="nucleotide sequence ID" value="NZ_CABPSB010000001.1"/>
</dbReference>
<dbReference type="InterPro" id="IPR005119">
    <property type="entry name" value="LysR_subst-bd"/>
</dbReference>
<dbReference type="EMBL" id="CABPSB010000001">
    <property type="protein sequence ID" value="VVD59642.1"/>
    <property type="molecule type" value="Genomic_DNA"/>
</dbReference>
<dbReference type="InterPro" id="IPR036388">
    <property type="entry name" value="WH-like_DNA-bd_sf"/>
</dbReference>
<dbReference type="PANTHER" id="PTHR30537">
    <property type="entry name" value="HTH-TYPE TRANSCRIPTIONAL REGULATOR"/>
    <property type="match status" value="1"/>
</dbReference>
<dbReference type="PANTHER" id="PTHR30537:SF5">
    <property type="entry name" value="HTH-TYPE TRANSCRIPTIONAL ACTIVATOR TTDR-RELATED"/>
    <property type="match status" value="1"/>
</dbReference>
<dbReference type="GO" id="GO:0006351">
    <property type="term" value="P:DNA-templated transcription"/>
    <property type="evidence" value="ECO:0007669"/>
    <property type="project" value="TreeGrafter"/>
</dbReference>
<reference evidence="6 7" key="1">
    <citation type="submission" date="2019-08" db="EMBL/GenBank/DDBJ databases">
        <authorList>
            <person name="Peeters C."/>
        </authorList>
    </citation>
    <scope>NUCLEOTIDE SEQUENCE [LARGE SCALE GENOMIC DNA]</scope>
    <source>
        <strain evidence="6 7">LMG 31108</strain>
    </source>
</reference>
<dbReference type="Gene3D" id="3.40.190.10">
    <property type="entry name" value="Periplasmic binding protein-like II"/>
    <property type="match status" value="2"/>
</dbReference>
<name>A0A5E4RAV7_9BURK</name>
<dbReference type="InterPro" id="IPR000847">
    <property type="entry name" value="LysR_HTH_N"/>
</dbReference>
<dbReference type="Pfam" id="PF03466">
    <property type="entry name" value="LysR_substrate"/>
    <property type="match status" value="1"/>
</dbReference>
<dbReference type="SUPFAM" id="SSF46785">
    <property type="entry name" value="Winged helix' DNA-binding domain"/>
    <property type="match status" value="1"/>
</dbReference>
<dbReference type="GO" id="GO:0003700">
    <property type="term" value="F:DNA-binding transcription factor activity"/>
    <property type="evidence" value="ECO:0007669"/>
    <property type="project" value="InterPro"/>
</dbReference>
<keyword evidence="2" id="KW-0805">Transcription regulation</keyword>
<dbReference type="PROSITE" id="PS50931">
    <property type="entry name" value="HTH_LYSR"/>
    <property type="match status" value="1"/>
</dbReference>
<comment type="similarity">
    <text evidence="1">Belongs to the LysR transcriptional regulatory family.</text>
</comment>
<dbReference type="SUPFAM" id="SSF53850">
    <property type="entry name" value="Periplasmic binding protein-like II"/>
    <property type="match status" value="1"/>
</dbReference>
<accession>A0A5E4RAV7</accession>